<protein>
    <submittedName>
        <fullName evidence="2">GPI anchored serine-threonine rich protein</fullName>
    </submittedName>
</protein>
<organism evidence="2 3">
    <name type="scientific">Talaromyces islandicus</name>
    <name type="common">Penicillium islandicum</name>
    <dbReference type="NCBI Taxonomy" id="28573"/>
    <lineage>
        <taxon>Eukaryota</taxon>
        <taxon>Fungi</taxon>
        <taxon>Dikarya</taxon>
        <taxon>Ascomycota</taxon>
        <taxon>Pezizomycotina</taxon>
        <taxon>Eurotiomycetes</taxon>
        <taxon>Eurotiomycetidae</taxon>
        <taxon>Eurotiales</taxon>
        <taxon>Trichocomaceae</taxon>
        <taxon>Talaromyces</taxon>
        <taxon>Talaromyces sect. Islandici</taxon>
    </lineage>
</organism>
<accession>A0A0U1LRV2</accession>
<keyword evidence="1" id="KW-0732">Signal</keyword>
<reference evidence="2 3" key="1">
    <citation type="submission" date="2015-04" db="EMBL/GenBank/DDBJ databases">
        <authorList>
            <person name="Syromyatnikov M.Y."/>
            <person name="Popov V.N."/>
        </authorList>
    </citation>
    <scope>NUCLEOTIDE SEQUENCE [LARGE SCALE GENOMIC DNA]</scope>
    <source>
        <strain evidence="2">WF-38-12</strain>
    </source>
</reference>
<evidence type="ECO:0000256" key="1">
    <source>
        <dbReference type="SAM" id="SignalP"/>
    </source>
</evidence>
<dbReference type="OMA" id="YCNAAKA"/>
<gene>
    <name evidence="2" type="ORF">PISL3812_02325</name>
</gene>
<evidence type="ECO:0000313" key="3">
    <source>
        <dbReference type="Proteomes" id="UP000054383"/>
    </source>
</evidence>
<dbReference type="AlphaFoldDB" id="A0A0U1LRV2"/>
<name>A0A0U1LRV2_TALIS</name>
<dbReference type="STRING" id="28573.A0A0U1LRV2"/>
<feature type="signal peptide" evidence="1">
    <location>
        <begin position="1"/>
        <end position="20"/>
    </location>
</feature>
<keyword evidence="3" id="KW-1185">Reference proteome</keyword>
<feature type="chain" id="PRO_5006711194" evidence="1">
    <location>
        <begin position="21"/>
        <end position="159"/>
    </location>
</feature>
<evidence type="ECO:0000313" key="2">
    <source>
        <dbReference type="EMBL" id="CRG85210.1"/>
    </source>
</evidence>
<dbReference type="OrthoDB" id="2507140at2759"/>
<proteinExistence type="predicted"/>
<dbReference type="EMBL" id="CVMT01000002">
    <property type="protein sequence ID" value="CRG85210.1"/>
    <property type="molecule type" value="Genomic_DNA"/>
</dbReference>
<dbReference type="Proteomes" id="UP000054383">
    <property type="component" value="Unassembled WGS sequence"/>
</dbReference>
<sequence length="159" mass="15570">MRFATAIASLLTVGMATAQAASCAAQYILDACLSSTTPQLKACAANDWTCLCDRSNTVLTCYNNCPGHDGQFGAQQTKTSYCNAAKAYASTTTTSQAAIATANDAASASSASEAASSPSTTSSSAQSTSSGAAAAVTGAVHNIQGGVVAALALGLGAVL</sequence>